<feature type="transmembrane region" description="Helical" evidence="1">
    <location>
        <begin position="73"/>
        <end position="90"/>
    </location>
</feature>
<evidence type="ECO:0000313" key="3">
    <source>
        <dbReference type="Proteomes" id="UP000019483"/>
    </source>
</evidence>
<sequence>MNFRFKDTLTEIPWEASILFIGWIWLGWSVFGMTLVNMIYPSLYIYHFFVAGIYLLPVVIIGFKILNYRNVSGIPLFSASGFIGLWTILIHLKMNLGLNIGVYTVRNIEFFTTLVLVVILPVSFYIYARSIGCKKNIKLQFFPGFAATALLILLVSKLLDFYYQATFSFFGYYALLSSLLFYFLFFIGPVLGGVYIKEIMSKES</sequence>
<keyword evidence="1" id="KW-0812">Transmembrane</keyword>
<dbReference type="OrthoDB" id="142058at2157"/>
<dbReference type="RefSeq" id="WP_023845255.1">
    <property type="nucleotide sequence ID" value="NZ_AZAJ01000001.1"/>
</dbReference>
<dbReference type="EMBL" id="AZAJ01000001">
    <property type="protein sequence ID" value="ETA68119.1"/>
    <property type="molecule type" value="Genomic_DNA"/>
</dbReference>
<comment type="caution">
    <text evidence="2">The sequence shown here is derived from an EMBL/GenBank/DDBJ whole genome shotgun (WGS) entry which is preliminary data.</text>
</comment>
<dbReference type="STRING" id="1090322.MettiDRAFT_1572"/>
<organism evidence="2 3">
    <name type="scientific">Methanolobus tindarius DSM 2278</name>
    <dbReference type="NCBI Taxonomy" id="1090322"/>
    <lineage>
        <taxon>Archaea</taxon>
        <taxon>Methanobacteriati</taxon>
        <taxon>Methanobacteriota</taxon>
        <taxon>Stenosarchaea group</taxon>
        <taxon>Methanomicrobia</taxon>
        <taxon>Methanosarcinales</taxon>
        <taxon>Methanosarcinaceae</taxon>
        <taxon>Methanolobus</taxon>
    </lineage>
</organism>
<feature type="transmembrane region" description="Helical" evidence="1">
    <location>
        <begin position="110"/>
        <end position="127"/>
    </location>
</feature>
<evidence type="ECO:0000313" key="2">
    <source>
        <dbReference type="EMBL" id="ETA68119.1"/>
    </source>
</evidence>
<accession>W9DPC4</accession>
<feature type="transmembrane region" description="Helical" evidence="1">
    <location>
        <begin position="139"/>
        <end position="159"/>
    </location>
</feature>
<dbReference type="Proteomes" id="UP000019483">
    <property type="component" value="Unassembled WGS sequence"/>
</dbReference>
<dbReference type="AlphaFoldDB" id="W9DPC4"/>
<feature type="transmembrane region" description="Helical" evidence="1">
    <location>
        <begin position="12"/>
        <end position="31"/>
    </location>
</feature>
<name>W9DPC4_METTI</name>
<keyword evidence="1" id="KW-1133">Transmembrane helix</keyword>
<gene>
    <name evidence="2" type="ORF">MettiDRAFT_1572</name>
</gene>
<proteinExistence type="predicted"/>
<reference evidence="2 3" key="1">
    <citation type="submission" date="2013-08" db="EMBL/GenBank/DDBJ databases">
        <authorList>
            <consortium name="DOE Joint Genome Institute"/>
            <person name="Eisen J."/>
            <person name="Huntemann M."/>
            <person name="Han J."/>
            <person name="Chen A."/>
            <person name="Kyrpides N."/>
            <person name="Mavromatis K."/>
            <person name="Markowitz V."/>
            <person name="Palaniappan K."/>
            <person name="Ivanova N."/>
            <person name="Schaumberg A."/>
            <person name="Pati A."/>
            <person name="Liolios K."/>
            <person name="Nordberg H.P."/>
            <person name="Cantor M.N."/>
            <person name="Hua S.X."/>
            <person name="Woyke T."/>
        </authorList>
    </citation>
    <scope>NUCLEOTIDE SEQUENCE [LARGE SCALE GENOMIC DNA]</scope>
    <source>
        <strain evidence="2 3">DSM 2278</strain>
    </source>
</reference>
<evidence type="ECO:0000256" key="1">
    <source>
        <dbReference type="SAM" id="Phobius"/>
    </source>
</evidence>
<feature type="transmembrane region" description="Helical" evidence="1">
    <location>
        <begin position="171"/>
        <end position="196"/>
    </location>
</feature>
<keyword evidence="3" id="KW-1185">Reference proteome</keyword>
<feature type="transmembrane region" description="Helical" evidence="1">
    <location>
        <begin position="43"/>
        <end position="66"/>
    </location>
</feature>
<protein>
    <submittedName>
        <fullName evidence="2">Uncharacterized protein</fullName>
    </submittedName>
</protein>
<keyword evidence="1" id="KW-0472">Membrane</keyword>